<evidence type="ECO:0000256" key="3">
    <source>
        <dbReference type="ARBA" id="ARBA00022638"/>
    </source>
</evidence>
<evidence type="ECO:0000313" key="10">
    <source>
        <dbReference type="EMBL" id="DAG00820.1"/>
    </source>
</evidence>
<dbReference type="PANTHER" id="PTHR21666">
    <property type="entry name" value="PEPTIDASE-RELATED"/>
    <property type="match status" value="1"/>
</dbReference>
<protein>
    <submittedName>
        <fullName evidence="10">Peptidase</fullName>
    </submittedName>
</protein>
<dbReference type="InterPro" id="IPR050570">
    <property type="entry name" value="Cell_wall_metabolism_enzyme"/>
</dbReference>
<reference evidence="10" key="1">
    <citation type="journal article" date="2021" name="Proc. Natl. Acad. Sci. U.S.A.">
        <title>A Catalog of Tens of Thousands of Viruses from Human Metagenomes Reveals Hidden Associations with Chronic Diseases.</title>
        <authorList>
            <person name="Tisza M.J."/>
            <person name="Buck C.B."/>
        </authorList>
    </citation>
    <scope>NUCLEOTIDE SEQUENCE</scope>
    <source>
        <strain evidence="10">CtncN39</strain>
    </source>
</reference>
<evidence type="ECO:0000256" key="7">
    <source>
        <dbReference type="ARBA" id="ARBA00022833"/>
    </source>
</evidence>
<dbReference type="InterPro" id="IPR016047">
    <property type="entry name" value="M23ase_b-sheet_dom"/>
</dbReference>
<comment type="cofactor">
    <cofactor evidence="1">
        <name>Zn(2+)</name>
        <dbReference type="ChEBI" id="CHEBI:29105"/>
    </cofactor>
</comment>
<dbReference type="GO" id="GO:0042742">
    <property type="term" value="P:defense response to bacterium"/>
    <property type="evidence" value="ECO:0007669"/>
    <property type="project" value="UniProtKB-KW"/>
</dbReference>
<evidence type="ECO:0000256" key="2">
    <source>
        <dbReference type="ARBA" id="ARBA00022529"/>
    </source>
</evidence>
<evidence type="ECO:0000256" key="6">
    <source>
        <dbReference type="ARBA" id="ARBA00022801"/>
    </source>
</evidence>
<proteinExistence type="predicted"/>
<dbReference type="InterPro" id="IPR011055">
    <property type="entry name" value="Dup_hybrid_motif"/>
</dbReference>
<dbReference type="PANTHER" id="PTHR21666:SF288">
    <property type="entry name" value="CELL DIVISION PROTEIN YTFB"/>
    <property type="match status" value="1"/>
</dbReference>
<organism evidence="10">
    <name type="scientific">Myoviridae sp. ctncN39</name>
    <dbReference type="NCBI Taxonomy" id="2825170"/>
    <lineage>
        <taxon>Viruses</taxon>
        <taxon>Duplodnaviria</taxon>
        <taxon>Heunggongvirae</taxon>
        <taxon>Uroviricota</taxon>
        <taxon>Caudoviricetes</taxon>
    </lineage>
</organism>
<dbReference type="GO" id="GO:0006508">
    <property type="term" value="P:proteolysis"/>
    <property type="evidence" value="ECO:0007669"/>
    <property type="project" value="UniProtKB-KW"/>
</dbReference>
<keyword evidence="2" id="KW-0929">Antimicrobial</keyword>
<dbReference type="Gene3D" id="2.70.70.10">
    <property type="entry name" value="Glucose Permease (Domain IIA)"/>
    <property type="match status" value="1"/>
</dbReference>
<evidence type="ECO:0000256" key="8">
    <source>
        <dbReference type="ARBA" id="ARBA00023049"/>
    </source>
</evidence>
<dbReference type="SUPFAM" id="SSF51261">
    <property type="entry name" value="Duplicated hybrid motif"/>
    <property type="match status" value="1"/>
</dbReference>
<sequence>MRLQNGEVLLRWPLDQHILTQGWKYNNGNKHNGVDLRTQIGNTSVRPVYAAEYGTVSATQLWDGHTTDERSMQSYGNMVDIRHADYKKQSLVTRYAHLFKFIVCKGEKVKEGQLIGYSGATGNVFGAHLHFEVLLGGKRTNPLTWLDDDFTTASKNVYTYGPGEHAVERPAEDKPAASTLQTICASNLTNAQAMAVFSLAIQLRLVAMRLYWAEFSDAEMAHQNIEVGPITQGDAKAVLDKLSAVGAKGTAQAA</sequence>
<evidence type="ECO:0000256" key="4">
    <source>
        <dbReference type="ARBA" id="ARBA00022670"/>
    </source>
</evidence>
<dbReference type="GO" id="GO:0004222">
    <property type="term" value="F:metalloendopeptidase activity"/>
    <property type="evidence" value="ECO:0007669"/>
    <property type="project" value="TreeGrafter"/>
</dbReference>
<dbReference type="CDD" id="cd12797">
    <property type="entry name" value="M23_peptidase"/>
    <property type="match status" value="1"/>
</dbReference>
<keyword evidence="6" id="KW-0378">Hydrolase</keyword>
<keyword evidence="4" id="KW-0645">Protease</keyword>
<evidence type="ECO:0000259" key="9">
    <source>
        <dbReference type="Pfam" id="PF01551"/>
    </source>
</evidence>
<keyword evidence="7" id="KW-0862">Zinc</keyword>
<accession>A0A8S5V299</accession>
<feature type="domain" description="M23ase beta-sheet core" evidence="9">
    <location>
        <begin position="30"/>
        <end position="142"/>
    </location>
</feature>
<evidence type="ECO:0000256" key="5">
    <source>
        <dbReference type="ARBA" id="ARBA00022723"/>
    </source>
</evidence>
<keyword evidence="5" id="KW-0479">Metal-binding</keyword>
<dbReference type="GO" id="GO:0046872">
    <property type="term" value="F:metal ion binding"/>
    <property type="evidence" value="ECO:0007669"/>
    <property type="project" value="UniProtKB-KW"/>
</dbReference>
<name>A0A8S5V299_9CAUD</name>
<dbReference type="GO" id="GO:0031640">
    <property type="term" value="P:killing of cells of another organism"/>
    <property type="evidence" value="ECO:0007669"/>
    <property type="project" value="UniProtKB-KW"/>
</dbReference>
<dbReference type="EMBL" id="BK016183">
    <property type="protein sequence ID" value="DAG00820.1"/>
    <property type="molecule type" value="Genomic_DNA"/>
</dbReference>
<keyword evidence="3" id="KW-0081">Bacteriolytic enzyme</keyword>
<dbReference type="Pfam" id="PF01551">
    <property type="entry name" value="Peptidase_M23"/>
    <property type="match status" value="1"/>
</dbReference>
<evidence type="ECO:0000256" key="1">
    <source>
        <dbReference type="ARBA" id="ARBA00001947"/>
    </source>
</evidence>
<keyword evidence="8" id="KW-0482">Metalloprotease</keyword>